<proteinExistence type="predicted"/>
<evidence type="ECO:0000313" key="1">
    <source>
        <dbReference type="EMBL" id="ODS24780.1"/>
    </source>
</evidence>
<gene>
    <name evidence="1" type="ORF">AB835_01615</name>
</gene>
<accession>A0A1D2QTC5</accession>
<comment type="caution">
    <text evidence="1">The sequence shown here is derived from an EMBL/GenBank/DDBJ whole genome shotgun (WGS) entry which is preliminary data.</text>
</comment>
<name>A0A1D2QTC5_9GAMM</name>
<dbReference type="EMBL" id="MDLC01000004">
    <property type="protein sequence ID" value="ODS24780.1"/>
    <property type="molecule type" value="Genomic_DNA"/>
</dbReference>
<evidence type="ECO:0000313" key="2">
    <source>
        <dbReference type="Proteomes" id="UP000242502"/>
    </source>
</evidence>
<organism evidence="1 2">
    <name type="scientific">Candidatus Endobugula sertula</name>
    <name type="common">Bugula neritina bacterial symbiont</name>
    <dbReference type="NCBI Taxonomy" id="62101"/>
    <lineage>
        <taxon>Bacteria</taxon>
        <taxon>Pseudomonadati</taxon>
        <taxon>Pseudomonadota</taxon>
        <taxon>Gammaproteobacteria</taxon>
        <taxon>Cellvibrionales</taxon>
        <taxon>Cellvibrionaceae</taxon>
        <taxon>Candidatus Endobugula</taxon>
    </lineage>
</organism>
<dbReference type="AlphaFoldDB" id="A0A1D2QTC5"/>
<dbReference type="Proteomes" id="UP000242502">
    <property type="component" value="Unassembled WGS sequence"/>
</dbReference>
<dbReference type="STRING" id="62101.AB835_01615"/>
<sequence length="66" mass="7802">MSDKHIFDPLKEWKTAQQSSHTTDSRIVDVVRFLARRSAEADYQQHLLSTTFLTQTQQNKHSEKER</sequence>
<protein>
    <submittedName>
        <fullName evidence="1">Uncharacterized protein</fullName>
    </submittedName>
</protein>
<reference evidence="1 2" key="1">
    <citation type="journal article" date="2016" name="Appl. Environ. Microbiol.">
        <title>Lack of Overt Genome Reduction in the Bryostatin-Producing Bryozoan Symbiont "Candidatus Endobugula sertula".</title>
        <authorList>
            <person name="Miller I.J."/>
            <person name="Vanee N."/>
            <person name="Fong S.S."/>
            <person name="Lim-Fong G.E."/>
            <person name="Kwan J.C."/>
        </authorList>
    </citation>
    <scope>NUCLEOTIDE SEQUENCE [LARGE SCALE GENOMIC DNA]</scope>
    <source>
        <strain evidence="1">AB1-4</strain>
    </source>
</reference>